<accession>A0A7W9BWB0</accession>
<evidence type="ECO:0000313" key="2">
    <source>
        <dbReference type="Proteomes" id="UP000546701"/>
    </source>
</evidence>
<reference evidence="1 2" key="1">
    <citation type="submission" date="2020-08" db="EMBL/GenBank/DDBJ databases">
        <title>Genomic Encyclopedia of Type Strains, Phase IV (KMG-IV): sequencing the most valuable type-strain genomes for metagenomic binning, comparative biology and taxonomic classification.</title>
        <authorList>
            <person name="Goeker M."/>
        </authorList>
    </citation>
    <scope>NUCLEOTIDE SEQUENCE [LARGE SCALE GENOMIC DNA]</scope>
    <source>
        <strain evidence="1 2">DSM 103336</strain>
    </source>
</reference>
<name>A0A7W9BWB0_9SPHN</name>
<dbReference type="RefSeq" id="WP_157177898.1">
    <property type="nucleotide sequence ID" value="NZ_BMJP01000008.1"/>
</dbReference>
<gene>
    <name evidence="1" type="ORF">FHS99_003345</name>
</gene>
<dbReference type="EMBL" id="JACIJR010000010">
    <property type="protein sequence ID" value="MBB5730838.1"/>
    <property type="molecule type" value="Genomic_DNA"/>
</dbReference>
<protein>
    <submittedName>
        <fullName evidence="1">Uncharacterized protein YjbJ (UPF0337 family)</fullName>
    </submittedName>
</protein>
<keyword evidence="2" id="KW-1185">Reference proteome</keyword>
<sequence length="58" mass="6088">MDKRTRHATKHAKASIKEAIGMLIGNARVQAEGAAEKANAQQAVNNAGVLDPKIPPQA</sequence>
<comment type="caution">
    <text evidence="1">The sequence shown here is derived from an EMBL/GenBank/DDBJ whole genome shotgun (WGS) entry which is preliminary data.</text>
</comment>
<evidence type="ECO:0000313" key="1">
    <source>
        <dbReference type="EMBL" id="MBB5730838.1"/>
    </source>
</evidence>
<dbReference type="Proteomes" id="UP000546701">
    <property type="component" value="Unassembled WGS sequence"/>
</dbReference>
<dbReference type="AlphaFoldDB" id="A0A7W9BWB0"/>
<organism evidence="1 2">
    <name type="scientific">Sphingomonas prati</name>
    <dbReference type="NCBI Taxonomy" id="1843237"/>
    <lineage>
        <taxon>Bacteria</taxon>
        <taxon>Pseudomonadati</taxon>
        <taxon>Pseudomonadota</taxon>
        <taxon>Alphaproteobacteria</taxon>
        <taxon>Sphingomonadales</taxon>
        <taxon>Sphingomonadaceae</taxon>
        <taxon>Sphingomonas</taxon>
    </lineage>
</organism>
<proteinExistence type="predicted"/>